<feature type="transmembrane region" description="Helical" evidence="9">
    <location>
        <begin position="23"/>
        <end position="44"/>
    </location>
</feature>
<feature type="domain" description="G-protein coupled receptors family 1 profile" evidence="10">
    <location>
        <begin position="45"/>
        <end position="326"/>
    </location>
</feature>
<evidence type="ECO:0000256" key="9">
    <source>
        <dbReference type="SAM" id="Phobius"/>
    </source>
</evidence>
<evidence type="ECO:0000256" key="2">
    <source>
        <dbReference type="ARBA" id="ARBA00022692"/>
    </source>
</evidence>
<keyword evidence="2 9" id="KW-0812">Transmembrane</keyword>
<proteinExistence type="predicted"/>
<feature type="transmembrane region" description="Helical" evidence="9">
    <location>
        <begin position="65"/>
        <end position="90"/>
    </location>
</feature>
<dbReference type="InterPro" id="IPR017452">
    <property type="entry name" value="GPCR_Rhodpsn_7TM"/>
</dbReference>
<evidence type="ECO:0000259" key="10">
    <source>
        <dbReference type="PROSITE" id="PS50262"/>
    </source>
</evidence>
<accession>V4B226</accession>
<dbReference type="CTD" id="20250691"/>
<feature type="transmembrane region" description="Helical" evidence="9">
    <location>
        <begin position="302"/>
        <end position="326"/>
    </location>
</feature>
<dbReference type="EMBL" id="KB200454">
    <property type="protein sequence ID" value="ESP01606.1"/>
    <property type="molecule type" value="Genomic_DNA"/>
</dbReference>
<feature type="transmembrane region" description="Helical" evidence="9">
    <location>
        <begin position="102"/>
        <end position="123"/>
    </location>
</feature>
<dbReference type="GO" id="GO:0016020">
    <property type="term" value="C:membrane"/>
    <property type="evidence" value="ECO:0007669"/>
    <property type="project" value="UniProtKB-SubCell"/>
</dbReference>
<dbReference type="Gene3D" id="1.20.1070.10">
    <property type="entry name" value="Rhodopsin 7-helix transmembrane proteins"/>
    <property type="match status" value="1"/>
</dbReference>
<dbReference type="AlphaFoldDB" id="V4B226"/>
<dbReference type="OrthoDB" id="8732677at2759"/>
<dbReference type="Proteomes" id="UP000030746">
    <property type="component" value="Unassembled WGS sequence"/>
</dbReference>
<reference evidence="11 12" key="1">
    <citation type="journal article" date="2013" name="Nature">
        <title>Insights into bilaterian evolution from three spiralian genomes.</title>
        <authorList>
            <person name="Simakov O."/>
            <person name="Marletaz F."/>
            <person name="Cho S.J."/>
            <person name="Edsinger-Gonzales E."/>
            <person name="Havlak P."/>
            <person name="Hellsten U."/>
            <person name="Kuo D.H."/>
            <person name="Larsson T."/>
            <person name="Lv J."/>
            <person name="Arendt D."/>
            <person name="Savage R."/>
            <person name="Osoegawa K."/>
            <person name="de Jong P."/>
            <person name="Grimwood J."/>
            <person name="Chapman J.A."/>
            <person name="Shapiro H."/>
            <person name="Aerts A."/>
            <person name="Otillar R.P."/>
            <person name="Terry A.Y."/>
            <person name="Boore J.L."/>
            <person name="Grigoriev I.V."/>
            <person name="Lindberg D.R."/>
            <person name="Seaver E.C."/>
            <person name="Weisblat D.A."/>
            <person name="Putnam N.H."/>
            <person name="Rokhsar D.S."/>
        </authorList>
    </citation>
    <scope>NUCLEOTIDE SEQUENCE [LARGE SCALE GENOMIC DNA]</scope>
</reference>
<sequence length="464" mass="51775">MEKTHYSNLSRLNFDTVGFQGSIHTATLAVCTVLVIFVLFLGCVGNGSVILQALRCKKLRSNFDLLVLNLAGADFILCTCLSPAFLYLLFKDPPSPKIFCGSFLFLGITCGLLSLLTIVSIAVHRQARVVGQARGTLTLTQVAVILGIVWILSLATALGSTLQMTLNWHDSYQNCQVIINSPDINSHNYILFFISPLVTVSFVIIIVSYSIIVRVVQDQGSVRVPLQPVPHRTIGIERRATPVVVVSRRTVTRPCPCCARQPVLDKENKAITMCLVVILMILLCWSPLVISQFIELATGESIILYQVKLCGIALLFLNSALDPYVYAQNNDRTKYRYGRVLLNALRCRKQRTNTTRTNVRVFSRIKPDFKRQKSSPINTETNTLQIVSPKPTNKISEPQLKLYYTDSMKTDIMSRLLLVEPWGSAQGNKRGMSNHLEDIHIHNKPNTTARKSPTLAETQNLIDS</sequence>
<dbReference type="SUPFAM" id="SSF81321">
    <property type="entry name" value="Family A G protein-coupled receptor-like"/>
    <property type="match status" value="1"/>
</dbReference>
<keyword evidence="7" id="KW-0807">Transducer</keyword>
<dbReference type="OMA" id="GAVHPMD"/>
<feature type="transmembrane region" description="Helical" evidence="9">
    <location>
        <begin position="270"/>
        <end position="290"/>
    </location>
</feature>
<dbReference type="Pfam" id="PF00001">
    <property type="entry name" value="7tm_1"/>
    <property type="match status" value="1"/>
</dbReference>
<dbReference type="PANTHER" id="PTHR24240">
    <property type="entry name" value="OPSIN"/>
    <property type="match status" value="1"/>
</dbReference>
<keyword evidence="4" id="KW-0297">G-protein coupled receptor</keyword>
<gene>
    <name evidence="11" type="ORF">LOTGIDRAFT_238221</name>
</gene>
<dbReference type="PRINTS" id="PR00237">
    <property type="entry name" value="GPCRRHODOPSN"/>
</dbReference>
<evidence type="ECO:0000256" key="1">
    <source>
        <dbReference type="ARBA" id="ARBA00004141"/>
    </source>
</evidence>
<evidence type="ECO:0000256" key="6">
    <source>
        <dbReference type="ARBA" id="ARBA00023170"/>
    </source>
</evidence>
<dbReference type="RefSeq" id="XP_009047690.1">
    <property type="nucleotide sequence ID" value="XM_009049442.1"/>
</dbReference>
<evidence type="ECO:0000256" key="3">
    <source>
        <dbReference type="ARBA" id="ARBA00022989"/>
    </source>
</evidence>
<dbReference type="InterPro" id="IPR000276">
    <property type="entry name" value="GPCR_Rhodpsn"/>
</dbReference>
<evidence type="ECO:0000256" key="4">
    <source>
        <dbReference type="ARBA" id="ARBA00023040"/>
    </source>
</evidence>
<protein>
    <recommendedName>
        <fullName evidence="10">G-protein coupled receptors family 1 profile domain-containing protein</fullName>
    </recommendedName>
</protein>
<evidence type="ECO:0000256" key="8">
    <source>
        <dbReference type="SAM" id="MobiDB-lite"/>
    </source>
</evidence>
<feature type="transmembrane region" description="Helical" evidence="9">
    <location>
        <begin position="189"/>
        <end position="213"/>
    </location>
</feature>
<name>V4B226_LOTGI</name>
<keyword evidence="6" id="KW-0675">Receptor</keyword>
<dbReference type="CDD" id="cd00637">
    <property type="entry name" value="7tm_classA_rhodopsin-like"/>
    <property type="match status" value="1"/>
</dbReference>
<dbReference type="KEGG" id="lgi:LOTGIDRAFT_238221"/>
<keyword evidence="3 9" id="KW-1133">Transmembrane helix</keyword>
<evidence type="ECO:0000256" key="7">
    <source>
        <dbReference type="ARBA" id="ARBA00023224"/>
    </source>
</evidence>
<evidence type="ECO:0000313" key="12">
    <source>
        <dbReference type="Proteomes" id="UP000030746"/>
    </source>
</evidence>
<evidence type="ECO:0000313" key="11">
    <source>
        <dbReference type="EMBL" id="ESP01606.1"/>
    </source>
</evidence>
<feature type="transmembrane region" description="Helical" evidence="9">
    <location>
        <begin position="135"/>
        <end position="158"/>
    </location>
</feature>
<evidence type="ECO:0000256" key="5">
    <source>
        <dbReference type="ARBA" id="ARBA00023136"/>
    </source>
</evidence>
<dbReference type="HOGENOM" id="CLU_041999_0_0_1"/>
<organism evidence="11 12">
    <name type="scientific">Lottia gigantea</name>
    <name type="common">Giant owl limpet</name>
    <dbReference type="NCBI Taxonomy" id="225164"/>
    <lineage>
        <taxon>Eukaryota</taxon>
        <taxon>Metazoa</taxon>
        <taxon>Spiralia</taxon>
        <taxon>Lophotrochozoa</taxon>
        <taxon>Mollusca</taxon>
        <taxon>Gastropoda</taxon>
        <taxon>Patellogastropoda</taxon>
        <taxon>Lottioidea</taxon>
        <taxon>Lottiidae</taxon>
        <taxon>Lottia</taxon>
    </lineage>
</organism>
<dbReference type="PROSITE" id="PS50262">
    <property type="entry name" value="G_PROTEIN_RECEP_F1_2"/>
    <property type="match status" value="1"/>
</dbReference>
<keyword evidence="12" id="KW-1185">Reference proteome</keyword>
<dbReference type="STRING" id="225164.V4B226"/>
<dbReference type="GeneID" id="20250691"/>
<dbReference type="GO" id="GO:0004930">
    <property type="term" value="F:G protein-coupled receptor activity"/>
    <property type="evidence" value="ECO:0007669"/>
    <property type="project" value="UniProtKB-KW"/>
</dbReference>
<feature type="region of interest" description="Disordered" evidence="8">
    <location>
        <begin position="444"/>
        <end position="464"/>
    </location>
</feature>
<comment type="subcellular location">
    <subcellularLocation>
        <location evidence="1">Membrane</location>
        <topology evidence="1">Multi-pass membrane protein</topology>
    </subcellularLocation>
</comment>
<dbReference type="InterPro" id="IPR050125">
    <property type="entry name" value="GPCR_opsins"/>
</dbReference>
<keyword evidence="5 9" id="KW-0472">Membrane</keyword>